<keyword evidence="8" id="KW-1003">Cell membrane</keyword>
<feature type="transmembrane region" description="Helical" evidence="20">
    <location>
        <begin position="234"/>
        <end position="254"/>
    </location>
</feature>
<evidence type="ECO:0000256" key="1">
    <source>
        <dbReference type="ARBA" id="ARBA00001698"/>
    </source>
</evidence>
<evidence type="ECO:0000256" key="9">
    <source>
        <dbReference type="ARBA" id="ARBA00022516"/>
    </source>
</evidence>
<name>A0ABN2UIQ5_9MICC</name>
<comment type="catalytic activity">
    <reaction evidence="1 18">
        <text>a 1,2-diacyl-sn-glycero-3-phosphate + CTP + H(+) = a CDP-1,2-diacyl-sn-glycerol + diphosphate</text>
        <dbReference type="Rhea" id="RHEA:16229"/>
        <dbReference type="ChEBI" id="CHEBI:15378"/>
        <dbReference type="ChEBI" id="CHEBI:33019"/>
        <dbReference type="ChEBI" id="CHEBI:37563"/>
        <dbReference type="ChEBI" id="CHEBI:58332"/>
        <dbReference type="ChEBI" id="CHEBI:58608"/>
        <dbReference type="EC" id="2.7.7.41"/>
    </reaction>
</comment>
<dbReference type="EMBL" id="BAAAMN010000029">
    <property type="protein sequence ID" value="GAA2037045.1"/>
    <property type="molecule type" value="Genomic_DNA"/>
</dbReference>
<dbReference type="InterPro" id="IPR000374">
    <property type="entry name" value="PC_trans"/>
</dbReference>
<comment type="subcellular location">
    <subcellularLocation>
        <location evidence="2">Cell membrane</location>
        <topology evidence="2">Multi-pass membrane protein</topology>
    </subcellularLocation>
</comment>
<keyword evidence="10 18" id="KW-0808">Transferase</keyword>
<comment type="pathway">
    <text evidence="3 18">Phospholipid metabolism; CDP-diacylglycerol biosynthesis; CDP-diacylglycerol from sn-glycerol 3-phosphate: step 3/3.</text>
</comment>
<feature type="transmembrane region" description="Helical" evidence="20">
    <location>
        <begin position="260"/>
        <end position="279"/>
    </location>
</feature>
<feature type="transmembrane region" description="Helical" evidence="20">
    <location>
        <begin position="374"/>
        <end position="393"/>
    </location>
</feature>
<evidence type="ECO:0000256" key="10">
    <source>
        <dbReference type="ARBA" id="ARBA00022679"/>
    </source>
</evidence>
<dbReference type="PROSITE" id="PS01315">
    <property type="entry name" value="CDS"/>
    <property type="match status" value="1"/>
</dbReference>
<feature type="transmembrane region" description="Helical" evidence="20">
    <location>
        <begin position="324"/>
        <end position="345"/>
    </location>
</feature>
<sequence>MSTSDPKSEQFPVVTQLEGFPDPVRDPDTGMIMPQTRRERRALEAAQEKMLARKAARKKQEPRPAPPAQDRAEHEVTEDLDFGSDPASDIDPEESTVLTVTQVDDQDVITPAPKSAQEVTPPESKAGRNLPAAIVVGVVLLAAAGVGIFLYPIIIAILIAVLIPLGIWELSQIAKTKNLHLALTPAWVAGLGIPAAAWFGGVDAMIFALFGGILLTVFWTAVGEPDRPAASMATTLLAILWLPFFLSFGIPLLHQPQGHVLVATTLVAIVANDTFGYIVGATLGKHRMAPKISPKKSWEGFIGSLLGAVLTSVVLTHFLLEYDWWVGIIIGVVIMVAATAGDFAASMVKRDFGVKDMGTVLPGHGGVMDRLDSIVFAVPVGYTLFVVVLPLILG</sequence>
<evidence type="ECO:0000256" key="4">
    <source>
        <dbReference type="ARBA" id="ARBA00005189"/>
    </source>
</evidence>
<comment type="similarity">
    <text evidence="5 18">Belongs to the CDS family.</text>
</comment>
<keyword evidence="15 20" id="KW-0472">Membrane</keyword>
<comment type="pathway">
    <text evidence="4">Lipid metabolism.</text>
</comment>
<feature type="transmembrane region" description="Helical" evidence="20">
    <location>
        <begin position="300"/>
        <end position="318"/>
    </location>
</feature>
<keyword evidence="17" id="KW-1208">Phospholipid metabolism</keyword>
<feature type="transmembrane region" description="Helical" evidence="20">
    <location>
        <begin position="134"/>
        <end position="167"/>
    </location>
</feature>
<keyword evidence="13 20" id="KW-1133">Transmembrane helix</keyword>
<comment type="caution">
    <text evidence="21">The sequence shown here is derived from an EMBL/GenBank/DDBJ whole genome shotgun (WGS) entry which is preliminary data.</text>
</comment>
<evidence type="ECO:0000256" key="16">
    <source>
        <dbReference type="ARBA" id="ARBA00023209"/>
    </source>
</evidence>
<keyword evidence="9" id="KW-0444">Lipid biosynthesis</keyword>
<dbReference type="RefSeq" id="WP_343957571.1">
    <property type="nucleotide sequence ID" value="NZ_BAAAMN010000029.1"/>
</dbReference>
<dbReference type="EC" id="2.7.7.41" evidence="6 18"/>
<evidence type="ECO:0000256" key="2">
    <source>
        <dbReference type="ARBA" id="ARBA00004651"/>
    </source>
</evidence>
<keyword evidence="14" id="KW-0443">Lipid metabolism</keyword>
<evidence type="ECO:0000256" key="14">
    <source>
        <dbReference type="ARBA" id="ARBA00023098"/>
    </source>
</evidence>
<dbReference type="PANTHER" id="PTHR46382:SF1">
    <property type="entry name" value="PHOSPHATIDATE CYTIDYLYLTRANSFERASE"/>
    <property type="match status" value="1"/>
</dbReference>
<gene>
    <name evidence="21" type="ORF">GCM10009720_17050</name>
</gene>
<keyword evidence="12 18" id="KW-0548">Nucleotidyltransferase</keyword>
<keyword evidence="16" id="KW-0594">Phospholipid biosynthesis</keyword>
<accession>A0ABN2UIQ5</accession>
<keyword evidence="22" id="KW-1185">Reference proteome</keyword>
<evidence type="ECO:0000313" key="21">
    <source>
        <dbReference type="EMBL" id="GAA2037045.1"/>
    </source>
</evidence>
<evidence type="ECO:0000256" key="11">
    <source>
        <dbReference type="ARBA" id="ARBA00022692"/>
    </source>
</evidence>
<organism evidence="21 22">
    <name type="scientific">Yaniella flava</name>
    <dbReference type="NCBI Taxonomy" id="287930"/>
    <lineage>
        <taxon>Bacteria</taxon>
        <taxon>Bacillati</taxon>
        <taxon>Actinomycetota</taxon>
        <taxon>Actinomycetes</taxon>
        <taxon>Micrococcales</taxon>
        <taxon>Micrococcaceae</taxon>
        <taxon>Yaniella</taxon>
    </lineage>
</organism>
<evidence type="ECO:0000256" key="3">
    <source>
        <dbReference type="ARBA" id="ARBA00005119"/>
    </source>
</evidence>
<evidence type="ECO:0000256" key="20">
    <source>
        <dbReference type="SAM" id="Phobius"/>
    </source>
</evidence>
<dbReference type="Pfam" id="PF01148">
    <property type="entry name" value="CTP_transf_1"/>
    <property type="match status" value="1"/>
</dbReference>
<reference evidence="21 22" key="1">
    <citation type="journal article" date="2019" name="Int. J. Syst. Evol. Microbiol.">
        <title>The Global Catalogue of Microorganisms (GCM) 10K type strain sequencing project: providing services to taxonomists for standard genome sequencing and annotation.</title>
        <authorList>
            <consortium name="The Broad Institute Genomics Platform"/>
            <consortium name="The Broad Institute Genome Sequencing Center for Infectious Disease"/>
            <person name="Wu L."/>
            <person name="Ma J."/>
        </authorList>
    </citation>
    <scope>NUCLEOTIDE SEQUENCE [LARGE SCALE GENOMIC DNA]</scope>
    <source>
        <strain evidence="21 22">JCM 13595</strain>
    </source>
</reference>
<evidence type="ECO:0000256" key="12">
    <source>
        <dbReference type="ARBA" id="ARBA00022695"/>
    </source>
</evidence>
<feature type="transmembrane region" description="Helical" evidence="20">
    <location>
        <begin position="179"/>
        <end position="199"/>
    </location>
</feature>
<evidence type="ECO:0000256" key="19">
    <source>
        <dbReference type="SAM" id="MobiDB-lite"/>
    </source>
</evidence>
<proteinExistence type="inferred from homology"/>
<dbReference type="Proteomes" id="UP001501461">
    <property type="component" value="Unassembled WGS sequence"/>
</dbReference>
<dbReference type="PANTHER" id="PTHR46382">
    <property type="entry name" value="PHOSPHATIDATE CYTIDYLYLTRANSFERASE"/>
    <property type="match status" value="1"/>
</dbReference>
<feature type="transmembrane region" description="Helical" evidence="20">
    <location>
        <begin position="205"/>
        <end position="222"/>
    </location>
</feature>
<protein>
    <recommendedName>
        <fullName evidence="7 18">Phosphatidate cytidylyltransferase</fullName>
        <ecNumber evidence="6 18">2.7.7.41</ecNumber>
    </recommendedName>
</protein>
<feature type="region of interest" description="Disordered" evidence="19">
    <location>
        <begin position="1"/>
        <end position="92"/>
    </location>
</feature>
<evidence type="ECO:0000256" key="6">
    <source>
        <dbReference type="ARBA" id="ARBA00012487"/>
    </source>
</evidence>
<evidence type="ECO:0000313" key="22">
    <source>
        <dbReference type="Proteomes" id="UP001501461"/>
    </source>
</evidence>
<evidence type="ECO:0000256" key="7">
    <source>
        <dbReference type="ARBA" id="ARBA00019373"/>
    </source>
</evidence>
<keyword evidence="11 18" id="KW-0812">Transmembrane</keyword>
<evidence type="ECO:0000256" key="5">
    <source>
        <dbReference type="ARBA" id="ARBA00010185"/>
    </source>
</evidence>
<evidence type="ECO:0000256" key="8">
    <source>
        <dbReference type="ARBA" id="ARBA00022475"/>
    </source>
</evidence>
<feature type="compositionally biased region" description="Acidic residues" evidence="19">
    <location>
        <begin position="78"/>
        <end position="92"/>
    </location>
</feature>
<feature type="compositionally biased region" description="Basic and acidic residues" evidence="19">
    <location>
        <begin position="41"/>
        <end position="51"/>
    </location>
</feature>
<evidence type="ECO:0000256" key="17">
    <source>
        <dbReference type="ARBA" id="ARBA00023264"/>
    </source>
</evidence>
<evidence type="ECO:0000256" key="18">
    <source>
        <dbReference type="RuleBase" id="RU003938"/>
    </source>
</evidence>
<evidence type="ECO:0000256" key="15">
    <source>
        <dbReference type="ARBA" id="ARBA00023136"/>
    </source>
</evidence>
<evidence type="ECO:0000256" key="13">
    <source>
        <dbReference type="ARBA" id="ARBA00022989"/>
    </source>
</evidence>